<sequence>MLTIVLATTLLVLFLFHLYKTTYRHRLKYADIPAVGWRWPVVGNLFDMSRTHLVLTDWYEKYGSVFRFSLYGEEIVVLSSYESIFEALVTRGSDFAGRPHMTRTDYQDRNRNSIVWQTYTPKLQFLRKQIHASLRMYGNGLDRLEARCGTEIEVLVARIEAAPNLTFDPWSLLYDSACNIMLDLALGLRLPHEGPGLNRLKEINGLFNHSFGPGSSRILDQFPALNFLRDEFRALKTAVDLRNQFWADHQHNCDSAHESAKTDNCVVRDLQRLARDPNNSEFDISEDTLKETFTNLILAGTDTTTTAVTCLLLVLLHKPEIQHRLHEELDHVVGGARAPSLGDREHMPYTEACLYETLRYISHVPLAVPHATICDTLHHDKTVWGDPWNFRPERFLTDSGRLVPAHHYCRKRLLAFGAGRRVCLGETLAKNRLYLFTTALLQRYHFRSEGSPPPLDPKSFTLGIVLHPGQFRIQAIPRTTGDHITENTNDHIDTGASMSLNR</sequence>
<dbReference type="Pfam" id="PF00067">
    <property type="entry name" value="p450"/>
    <property type="match status" value="1"/>
</dbReference>
<keyword evidence="10" id="KW-1185">Reference proteome</keyword>
<accession>A0ABY7ETS9</accession>
<reference evidence="9" key="1">
    <citation type="submission" date="2022-11" db="EMBL/GenBank/DDBJ databases">
        <title>Centuries of genome instability and evolution in soft-shell clam transmissible cancer (bioRxiv).</title>
        <authorList>
            <person name="Hart S.F.M."/>
            <person name="Yonemitsu M.A."/>
            <person name="Giersch R.M."/>
            <person name="Beal B.F."/>
            <person name="Arriagada G."/>
            <person name="Davis B.W."/>
            <person name="Ostrander E.A."/>
            <person name="Goff S.P."/>
            <person name="Metzger M.J."/>
        </authorList>
    </citation>
    <scope>NUCLEOTIDE SEQUENCE</scope>
    <source>
        <strain evidence="9">MELC-2E11</strain>
        <tissue evidence="9">Siphon/mantle</tissue>
    </source>
</reference>
<evidence type="ECO:0000256" key="7">
    <source>
        <dbReference type="RuleBase" id="RU000461"/>
    </source>
</evidence>
<name>A0ABY7ETS9_MYAAR</name>
<dbReference type="Proteomes" id="UP001164746">
    <property type="component" value="Chromosome 8"/>
</dbReference>
<proteinExistence type="inferred from homology"/>
<dbReference type="InterPro" id="IPR001128">
    <property type="entry name" value="Cyt_P450"/>
</dbReference>
<evidence type="ECO:0000256" key="1">
    <source>
        <dbReference type="ARBA" id="ARBA00010617"/>
    </source>
</evidence>
<dbReference type="Gene3D" id="1.10.630.10">
    <property type="entry name" value="Cytochrome P450"/>
    <property type="match status" value="1"/>
</dbReference>
<evidence type="ECO:0000256" key="6">
    <source>
        <dbReference type="ARBA" id="ARBA00023033"/>
    </source>
</evidence>
<dbReference type="PROSITE" id="PS00086">
    <property type="entry name" value="CYTOCHROME_P450"/>
    <property type="match status" value="1"/>
</dbReference>
<evidence type="ECO:0000256" key="3">
    <source>
        <dbReference type="ARBA" id="ARBA00022723"/>
    </source>
</evidence>
<dbReference type="EMBL" id="CP111019">
    <property type="protein sequence ID" value="WAR13363.1"/>
    <property type="molecule type" value="Genomic_DNA"/>
</dbReference>
<dbReference type="InterPro" id="IPR036396">
    <property type="entry name" value="Cyt_P450_sf"/>
</dbReference>
<protein>
    <submittedName>
        <fullName evidence="9">CP1A1-like protein</fullName>
    </submittedName>
</protein>
<dbReference type="PANTHER" id="PTHR24289">
    <property type="entry name" value="STEROID 17-ALPHA-HYDROXYLASE/17,20 LYASE"/>
    <property type="match status" value="1"/>
</dbReference>
<dbReference type="SUPFAM" id="SSF48264">
    <property type="entry name" value="Cytochrome P450"/>
    <property type="match status" value="1"/>
</dbReference>
<evidence type="ECO:0000313" key="10">
    <source>
        <dbReference type="Proteomes" id="UP001164746"/>
    </source>
</evidence>
<organism evidence="9 10">
    <name type="scientific">Mya arenaria</name>
    <name type="common">Soft-shell clam</name>
    <dbReference type="NCBI Taxonomy" id="6604"/>
    <lineage>
        <taxon>Eukaryota</taxon>
        <taxon>Metazoa</taxon>
        <taxon>Spiralia</taxon>
        <taxon>Lophotrochozoa</taxon>
        <taxon>Mollusca</taxon>
        <taxon>Bivalvia</taxon>
        <taxon>Autobranchia</taxon>
        <taxon>Heteroconchia</taxon>
        <taxon>Euheterodonta</taxon>
        <taxon>Imparidentia</taxon>
        <taxon>Neoheterodontei</taxon>
        <taxon>Myida</taxon>
        <taxon>Myoidea</taxon>
        <taxon>Myidae</taxon>
        <taxon>Mya</taxon>
    </lineage>
</organism>
<evidence type="ECO:0000256" key="4">
    <source>
        <dbReference type="ARBA" id="ARBA00023002"/>
    </source>
</evidence>
<feature type="compositionally biased region" description="Basic and acidic residues" evidence="8">
    <location>
        <begin position="482"/>
        <end position="493"/>
    </location>
</feature>
<dbReference type="PRINTS" id="PR00463">
    <property type="entry name" value="EP450I"/>
</dbReference>
<keyword evidence="2 7" id="KW-0349">Heme</keyword>
<keyword evidence="5 7" id="KW-0408">Iron</keyword>
<gene>
    <name evidence="9" type="ORF">MAR_027543</name>
</gene>
<evidence type="ECO:0000256" key="8">
    <source>
        <dbReference type="SAM" id="MobiDB-lite"/>
    </source>
</evidence>
<dbReference type="PRINTS" id="PR00385">
    <property type="entry name" value="P450"/>
</dbReference>
<dbReference type="InterPro" id="IPR002401">
    <property type="entry name" value="Cyt_P450_E_grp-I"/>
</dbReference>
<keyword evidence="3 7" id="KW-0479">Metal-binding</keyword>
<feature type="region of interest" description="Disordered" evidence="8">
    <location>
        <begin position="482"/>
        <end position="502"/>
    </location>
</feature>
<comment type="similarity">
    <text evidence="1 7">Belongs to the cytochrome P450 family.</text>
</comment>
<evidence type="ECO:0000256" key="2">
    <source>
        <dbReference type="ARBA" id="ARBA00022617"/>
    </source>
</evidence>
<evidence type="ECO:0000313" key="9">
    <source>
        <dbReference type="EMBL" id="WAR13363.1"/>
    </source>
</evidence>
<dbReference type="InterPro" id="IPR017972">
    <property type="entry name" value="Cyt_P450_CS"/>
</dbReference>
<keyword evidence="4 7" id="KW-0560">Oxidoreductase</keyword>
<keyword evidence="6 7" id="KW-0503">Monooxygenase</keyword>
<dbReference type="PANTHER" id="PTHR24289:SF1">
    <property type="entry name" value="STEROID 17-ALPHA-HYDROXYLASE_17,20 LYASE"/>
    <property type="match status" value="1"/>
</dbReference>
<evidence type="ECO:0000256" key="5">
    <source>
        <dbReference type="ARBA" id="ARBA00023004"/>
    </source>
</evidence>